<dbReference type="GO" id="GO:0008270">
    <property type="term" value="F:zinc ion binding"/>
    <property type="evidence" value="ECO:0007669"/>
    <property type="project" value="UniProtKB-KW"/>
</dbReference>
<evidence type="ECO:0000256" key="1">
    <source>
        <dbReference type="ARBA" id="ARBA00003732"/>
    </source>
</evidence>
<dbReference type="InterPro" id="IPR050652">
    <property type="entry name" value="AN1_A20_ZnFinger"/>
</dbReference>
<dbReference type="InterPro" id="IPR035896">
    <property type="entry name" value="AN1-like_Znf"/>
</dbReference>
<dbReference type="SUPFAM" id="SSF57716">
    <property type="entry name" value="Glucocorticoid receptor-like (DNA-binding domain)"/>
    <property type="match status" value="1"/>
</dbReference>
<dbReference type="Pfam" id="PF01428">
    <property type="entry name" value="zf-AN1"/>
    <property type="match status" value="1"/>
</dbReference>
<accession>A0A7J7CAA7</accession>
<sequence length="135" mass="15268">MDPPLCAKGCGFYGTVENQNMCSKCFKEFQKKQELRDPTVKAETEVGKRTEVARDYQSETEETAVVNSGVEKIRCKSCRRRVGLTGFKCRCGGVFCGVHRYPEAHTCNVDLKALGREALLKENPVCKNDKLNWRI</sequence>
<feature type="domain" description="AN1-type" evidence="7">
    <location>
        <begin position="69"/>
        <end position="115"/>
    </location>
</feature>
<dbReference type="SMART" id="SM00259">
    <property type="entry name" value="ZnF_A20"/>
    <property type="match status" value="1"/>
</dbReference>
<dbReference type="PROSITE" id="PS51039">
    <property type="entry name" value="ZF_AN1"/>
    <property type="match status" value="1"/>
</dbReference>
<keyword evidence="2" id="KW-0479">Metal-binding</keyword>
<evidence type="ECO:0000259" key="6">
    <source>
        <dbReference type="PROSITE" id="PS51036"/>
    </source>
</evidence>
<proteinExistence type="predicted"/>
<keyword evidence="3 5" id="KW-0863">Zinc-finger</keyword>
<evidence type="ECO:0000259" key="7">
    <source>
        <dbReference type="PROSITE" id="PS51039"/>
    </source>
</evidence>
<dbReference type="AlphaFoldDB" id="A0A7J7CAA7"/>
<dbReference type="InterPro" id="IPR002653">
    <property type="entry name" value="Znf_A20"/>
</dbReference>
<dbReference type="OrthoDB" id="428577at2759"/>
<evidence type="ECO:0000256" key="4">
    <source>
        <dbReference type="ARBA" id="ARBA00022833"/>
    </source>
</evidence>
<dbReference type="EMBL" id="JAAARO010000019">
    <property type="protein sequence ID" value="KAF5731104.1"/>
    <property type="molecule type" value="Genomic_DNA"/>
</dbReference>
<gene>
    <name evidence="8" type="ORF">HS088_TW19G00708</name>
</gene>
<evidence type="ECO:0000256" key="2">
    <source>
        <dbReference type="ARBA" id="ARBA00022723"/>
    </source>
</evidence>
<keyword evidence="4" id="KW-0862">Zinc</keyword>
<dbReference type="InterPro" id="IPR000058">
    <property type="entry name" value="Znf_AN1"/>
</dbReference>
<dbReference type="SMART" id="SM00154">
    <property type="entry name" value="ZnF_AN1"/>
    <property type="match status" value="1"/>
</dbReference>
<name>A0A7J7CAA7_TRIWF</name>
<evidence type="ECO:0000256" key="3">
    <source>
        <dbReference type="ARBA" id="ARBA00022771"/>
    </source>
</evidence>
<dbReference type="PANTHER" id="PTHR10634">
    <property type="entry name" value="AN1-TYPE ZINC FINGER PROTEIN"/>
    <property type="match status" value="1"/>
</dbReference>
<feature type="domain" description="A20-type" evidence="6">
    <location>
        <begin position="1"/>
        <end position="34"/>
    </location>
</feature>
<dbReference type="InParanoid" id="A0A7J7CAA7"/>
<reference evidence="8 9" key="1">
    <citation type="journal article" date="2020" name="Nat. Commun.">
        <title>Genome of Tripterygium wilfordii and identification of cytochrome P450 involved in triptolide biosynthesis.</title>
        <authorList>
            <person name="Tu L."/>
            <person name="Su P."/>
            <person name="Zhang Z."/>
            <person name="Gao L."/>
            <person name="Wang J."/>
            <person name="Hu T."/>
            <person name="Zhou J."/>
            <person name="Zhang Y."/>
            <person name="Zhao Y."/>
            <person name="Liu Y."/>
            <person name="Song Y."/>
            <person name="Tong Y."/>
            <person name="Lu Y."/>
            <person name="Yang J."/>
            <person name="Xu C."/>
            <person name="Jia M."/>
            <person name="Peters R.J."/>
            <person name="Huang L."/>
            <person name="Gao W."/>
        </authorList>
    </citation>
    <scope>NUCLEOTIDE SEQUENCE [LARGE SCALE GENOMIC DNA]</scope>
    <source>
        <strain evidence="9">cv. XIE 37</strain>
        <tissue evidence="8">Leaf</tissue>
    </source>
</reference>
<dbReference type="PANTHER" id="PTHR10634:SF98">
    <property type="entry name" value="ZINC FINGER A20 AND AN1 DOMAIN-CONTAINING STRESS-ASSOCIATED PROTEIN 3"/>
    <property type="match status" value="1"/>
</dbReference>
<evidence type="ECO:0000256" key="5">
    <source>
        <dbReference type="PROSITE-ProRule" id="PRU00449"/>
    </source>
</evidence>
<protein>
    <submittedName>
        <fullName evidence="8">Uncharacterized protein</fullName>
    </submittedName>
</protein>
<dbReference type="Proteomes" id="UP000593562">
    <property type="component" value="Unassembled WGS sequence"/>
</dbReference>
<dbReference type="Pfam" id="PF01754">
    <property type="entry name" value="zf-A20"/>
    <property type="match status" value="1"/>
</dbReference>
<dbReference type="SUPFAM" id="SSF118310">
    <property type="entry name" value="AN1-like Zinc finger"/>
    <property type="match status" value="1"/>
</dbReference>
<dbReference type="Gene3D" id="4.10.1110.10">
    <property type="entry name" value="AN1-like Zinc finger"/>
    <property type="match status" value="1"/>
</dbReference>
<evidence type="ECO:0000313" key="9">
    <source>
        <dbReference type="Proteomes" id="UP000593562"/>
    </source>
</evidence>
<dbReference type="Gene3D" id="1.20.5.4770">
    <property type="match status" value="1"/>
</dbReference>
<keyword evidence="9" id="KW-1185">Reference proteome</keyword>
<organism evidence="8 9">
    <name type="scientific">Tripterygium wilfordii</name>
    <name type="common">Thunder God vine</name>
    <dbReference type="NCBI Taxonomy" id="458696"/>
    <lineage>
        <taxon>Eukaryota</taxon>
        <taxon>Viridiplantae</taxon>
        <taxon>Streptophyta</taxon>
        <taxon>Embryophyta</taxon>
        <taxon>Tracheophyta</taxon>
        <taxon>Spermatophyta</taxon>
        <taxon>Magnoliopsida</taxon>
        <taxon>eudicotyledons</taxon>
        <taxon>Gunneridae</taxon>
        <taxon>Pentapetalae</taxon>
        <taxon>rosids</taxon>
        <taxon>fabids</taxon>
        <taxon>Celastrales</taxon>
        <taxon>Celastraceae</taxon>
        <taxon>Tripterygium</taxon>
    </lineage>
</organism>
<dbReference type="FunFam" id="4.10.1110.10:FF:000001">
    <property type="entry name" value="Zinc finger AN1-type containing 6"/>
    <property type="match status" value="1"/>
</dbReference>
<comment type="function">
    <text evidence="1">May be involved in environmental stress response.</text>
</comment>
<evidence type="ECO:0000313" key="8">
    <source>
        <dbReference type="EMBL" id="KAF5731104.1"/>
    </source>
</evidence>
<dbReference type="GO" id="GO:0003677">
    <property type="term" value="F:DNA binding"/>
    <property type="evidence" value="ECO:0007669"/>
    <property type="project" value="InterPro"/>
</dbReference>
<dbReference type="PROSITE" id="PS51036">
    <property type="entry name" value="ZF_A20"/>
    <property type="match status" value="1"/>
</dbReference>
<comment type="caution">
    <text evidence="8">The sequence shown here is derived from an EMBL/GenBank/DDBJ whole genome shotgun (WGS) entry which is preliminary data.</text>
</comment>